<dbReference type="EMBL" id="VAUV01000023">
    <property type="protein sequence ID" value="TLD68537.1"/>
    <property type="molecule type" value="Genomic_DNA"/>
</dbReference>
<reference evidence="2 3" key="1">
    <citation type="submission" date="2019-05" db="EMBL/GenBank/DDBJ databases">
        <title>Verrucobacter flavum gen. nov., sp. nov. a new member of the family Verrucomicrobiaceae.</title>
        <authorList>
            <person name="Szuroczki S."/>
            <person name="Abbaszade G."/>
            <person name="Szabo A."/>
            <person name="Felfoldi T."/>
            <person name="Schumann P."/>
            <person name="Boka K."/>
            <person name="Keki Z."/>
            <person name="Toumi M."/>
            <person name="Toth E."/>
        </authorList>
    </citation>
    <scope>NUCLEOTIDE SEQUENCE [LARGE SCALE GENOMIC DNA]</scope>
    <source>
        <strain evidence="2 3">MG-N-17</strain>
    </source>
</reference>
<feature type="signal peptide" evidence="1">
    <location>
        <begin position="1"/>
        <end position="21"/>
    </location>
</feature>
<accession>A0A5R8K876</accession>
<keyword evidence="3" id="KW-1185">Reference proteome</keyword>
<dbReference type="AlphaFoldDB" id="A0A5R8K876"/>
<evidence type="ECO:0000313" key="3">
    <source>
        <dbReference type="Proteomes" id="UP000306196"/>
    </source>
</evidence>
<evidence type="ECO:0008006" key="4">
    <source>
        <dbReference type="Google" id="ProtNLM"/>
    </source>
</evidence>
<name>A0A5R8K876_9BACT</name>
<dbReference type="Proteomes" id="UP000306196">
    <property type="component" value="Unassembled WGS sequence"/>
</dbReference>
<evidence type="ECO:0000313" key="2">
    <source>
        <dbReference type="EMBL" id="TLD68537.1"/>
    </source>
</evidence>
<gene>
    <name evidence="2" type="ORF">FEM03_22290</name>
</gene>
<protein>
    <recommendedName>
        <fullName evidence="4">DUF3011 domain-containing protein</fullName>
    </recommendedName>
</protein>
<evidence type="ECO:0000256" key="1">
    <source>
        <dbReference type="SAM" id="SignalP"/>
    </source>
</evidence>
<sequence>MKSAIYAISILLLTAPVIAIAGDAIFPQFRAAIVCYNGELDSGSSCASNPAPVGQPIARSGKMTCGFPGKVSEIAWSFVERRDGKDVFNFTRRFPIETPETATATKQISFGGERVTVFEDKFQVIVIQGPNK</sequence>
<feature type="chain" id="PRO_5024315414" description="DUF3011 domain-containing protein" evidence="1">
    <location>
        <begin position="22"/>
        <end position="132"/>
    </location>
</feature>
<dbReference type="RefSeq" id="WP_138088526.1">
    <property type="nucleotide sequence ID" value="NZ_VAUV01000023.1"/>
</dbReference>
<organism evidence="2 3">
    <name type="scientific">Phragmitibacter flavus</name>
    <dbReference type="NCBI Taxonomy" id="2576071"/>
    <lineage>
        <taxon>Bacteria</taxon>
        <taxon>Pseudomonadati</taxon>
        <taxon>Verrucomicrobiota</taxon>
        <taxon>Verrucomicrobiia</taxon>
        <taxon>Verrucomicrobiales</taxon>
        <taxon>Verrucomicrobiaceae</taxon>
        <taxon>Phragmitibacter</taxon>
    </lineage>
</organism>
<keyword evidence="1" id="KW-0732">Signal</keyword>
<comment type="caution">
    <text evidence="2">The sequence shown here is derived from an EMBL/GenBank/DDBJ whole genome shotgun (WGS) entry which is preliminary data.</text>
</comment>
<proteinExistence type="predicted"/>